<comment type="similarity">
    <text evidence="1 2">Belongs to the anti-sigma-factor antagonist family.</text>
</comment>
<proteinExistence type="inferred from homology"/>
<protein>
    <recommendedName>
        <fullName evidence="2">Anti-sigma factor antagonist</fullName>
    </recommendedName>
</protein>
<name>A0ABW1CW34_9ACTN</name>
<dbReference type="PROSITE" id="PS50801">
    <property type="entry name" value="STAS"/>
    <property type="match status" value="1"/>
</dbReference>
<feature type="domain" description="STAS" evidence="3">
    <location>
        <begin position="27"/>
        <end position="137"/>
    </location>
</feature>
<dbReference type="PANTHER" id="PTHR33495">
    <property type="entry name" value="ANTI-SIGMA FACTOR ANTAGONIST TM_1081-RELATED-RELATED"/>
    <property type="match status" value="1"/>
</dbReference>
<evidence type="ECO:0000256" key="2">
    <source>
        <dbReference type="RuleBase" id="RU003749"/>
    </source>
</evidence>
<evidence type="ECO:0000259" key="3">
    <source>
        <dbReference type="PROSITE" id="PS50801"/>
    </source>
</evidence>
<keyword evidence="5" id="KW-1185">Reference proteome</keyword>
<dbReference type="SUPFAM" id="SSF52091">
    <property type="entry name" value="SpoIIaa-like"/>
    <property type="match status" value="1"/>
</dbReference>
<evidence type="ECO:0000256" key="1">
    <source>
        <dbReference type="ARBA" id="ARBA00009013"/>
    </source>
</evidence>
<dbReference type="InterPro" id="IPR002645">
    <property type="entry name" value="STAS_dom"/>
</dbReference>
<evidence type="ECO:0000313" key="4">
    <source>
        <dbReference type="EMBL" id="MFC5828656.1"/>
    </source>
</evidence>
<dbReference type="EMBL" id="JBHSPA010000039">
    <property type="protein sequence ID" value="MFC5828656.1"/>
    <property type="molecule type" value="Genomic_DNA"/>
</dbReference>
<dbReference type="InterPro" id="IPR036513">
    <property type="entry name" value="STAS_dom_sf"/>
</dbReference>
<organism evidence="4 5">
    <name type="scientific">Nonomuraea insulae</name>
    <dbReference type="NCBI Taxonomy" id="1616787"/>
    <lineage>
        <taxon>Bacteria</taxon>
        <taxon>Bacillati</taxon>
        <taxon>Actinomycetota</taxon>
        <taxon>Actinomycetes</taxon>
        <taxon>Streptosporangiales</taxon>
        <taxon>Streptosporangiaceae</taxon>
        <taxon>Nonomuraea</taxon>
    </lineage>
</organism>
<gene>
    <name evidence="4" type="ORF">ACFPZ3_32715</name>
</gene>
<dbReference type="PANTHER" id="PTHR33495:SF2">
    <property type="entry name" value="ANTI-SIGMA FACTOR ANTAGONIST TM_1081-RELATED"/>
    <property type="match status" value="1"/>
</dbReference>
<dbReference type="Gene3D" id="3.30.750.24">
    <property type="entry name" value="STAS domain"/>
    <property type="match status" value="1"/>
</dbReference>
<accession>A0ABW1CW34</accession>
<reference evidence="5" key="1">
    <citation type="journal article" date="2019" name="Int. J. Syst. Evol. Microbiol.">
        <title>The Global Catalogue of Microorganisms (GCM) 10K type strain sequencing project: providing services to taxonomists for standard genome sequencing and annotation.</title>
        <authorList>
            <consortium name="The Broad Institute Genomics Platform"/>
            <consortium name="The Broad Institute Genome Sequencing Center for Infectious Disease"/>
            <person name="Wu L."/>
            <person name="Ma J."/>
        </authorList>
    </citation>
    <scope>NUCLEOTIDE SEQUENCE [LARGE SCALE GENOMIC DNA]</scope>
    <source>
        <strain evidence="5">CCUG 53903</strain>
    </source>
</reference>
<dbReference type="InterPro" id="IPR003658">
    <property type="entry name" value="Anti-sigma_ant"/>
</dbReference>
<evidence type="ECO:0000313" key="5">
    <source>
        <dbReference type="Proteomes" id="UP001596058"/>
    </source>
</evidence>
<dbReference type="RefSeq" id="WP_379518160.1">
    <property type="nucleotide sequence ID" value="NZ_JBHSPA010000039.1"/>
</dbReference>
<sequence>MSDIAAATPQAWAAAQTLGKSGAMTELSIDVQRLPGCHVVHLEGEVDRTTQQPLAQTFSRLLQADPPPKIVVDVTDLAFCDSGGLWTLIGSQRRAEERGGALRLIGVHGALARLLTITQLVHLFPPYRSLAQASTWARPGGQSR</sequence>
<comment type="caution">
    <text evidence="4">The sequence shown here is derived from an EMBL/GenBank/DDBJ whole genome shotgun (WGS) entry which is preliminary data.</text>
</comment>
<dbReference type="Pfam" id="PF01740">
    <property type="entry name" value="STAS"/>
    <property type="match status" value="1"/>
</dbReference>
<dbReference type="NCBIfam" id="TIGR00377">
    <property type="entry name" value="ant_ant_sig"/>
    <property type="match status" value="1"/>
</dbReference>
<dbReference type="Proteomes" id="UP001596058">
    <property type="component" value="Unassembled WGS sequence"/>
</dbReference>
<dbReference type="CDD" id="cd07043">
    <property type="entry name" value="STAS_anti-anti-sigma_factors"/>
    <property type="match status" value="1"/>
</dbReference>